<evidence type="ECO:0000313" key="4">
    <source>
        <dbReference type="Proteomes" id="UP000821846"/>
    </source>
</evidence>
<dbReference type="InterPro" id="IPR001638">
    <property type="entry name" value="Solute-binding_3/MltF_N"/>
</dbReference>
<comment type="caution">
    <text evidence="3">The sequence shown here is derived from an EMBL/GenBank/DDBJ whole genome shotgun (WGS) entry which is preliminary data.</text>
</comment>
<evidence type="ECO:0000256" key="1">
    <source>
        <dbReference type="ARBA" id="ARBA00022729"/>
    </source>
</evidence>
<proteinExistence type="predicted"/>
<dbReference type="EMBL" id="JAAWUZ010000001">
    <property type="protein sequence ID" value="NSG28729.1"/>
    <property type="molecule type" value="Genomic_DNA"/>
</dbReference>
<name>A0ABX2GVE4_9FIRM</name>
<dbReference type="SUPFAM" id="SSF53850">
    <property type="entry name" value="Periplasmic binding protein-like II"/>
    <property type="match status" value="1"/>
</dbReference>
<dbReference type="Gene3D" id="3.40.190.10">
    <property type="entry name" value="Periplasmic binding protein-like II"/>
    <property type="match status" value="2"/>
</dbReference>
<dbReference type="Pfam" id="PF00497">
    <property type="entry name" value="SBP_bac_3"/>
    <property type="match status" value="1"/>
</dbReference>
<sequence length="289" mass="32629">MYFEKRTARNRKYRKFLHSHQQKLILLGVFVFVISIVCGCSNQKEQESDGSLQKITVGIDKFEPYSYLDMDGNYTGVDIEIASKVFHELGYEPDFKFITWSEKHTCLADGTIDCIWSCYSMNDRENDYQWAGPYLYSRQVIAVASDSDIQTFDDLLGKNVGVQDTTRAAELFFHTIDSALPEVKQVNCFATTEDMFAALRKGYVDAIAGHEALLNELIINGKGKYRLLDESPYISKIGIAFQKGTHEELTQKINGLIKEMSEDGTIGSIAEKYGLDAEKVVIRGGSDEK</sequence>
<evidence type="ECO:0000313" key="3">
    <source>
        <dbReference type="EMBL" id="NSG28729.1"/>
    </source>
</evidence>
<dbReference type="Proteomes" id="UP000821846">
    <property type="component" value="Unassembled WGS sequence"/>
</dbReference>
<dbReference type="PANTHER" id="PTHR35936:SF34">
    <property type="entry name" value="ABC TRANSPORTER EXTRACELLULAR-BINDING PROTEIN YCKB-RELATED"/>
    <property type="match status" value="1"/>
</dbReference>
<dbReference type="SMART" id="SM00062">
    <property type="entry name" value="PBPb"/>
    <property type="match status" value="1"/>
</dbReference>
<organism evidence="3 4">
    <name type="scientific">Faecalicatena fissicatena</name>
    <dbReference type="NCBI Taxonomy" id="290055"/>
    <lineage>
        <taxon>Bacteria</taxon>
        <taxon>Bacillati</taxon>
        <taxon>Bacillota</taxon>
        <taxon>Clostridia</taxon>
        <taxon>Lachnospirales</taxon>
        <taxon>Lachnospiraceae</taxon>
        <taxon>Faecalicatena</taxon>
    </lineage>
</organism>
<keyword evidence="1" id="KW-0732">Signal</keyword>
<feature type="domain" description="Solute-binding protein family 3/N-terminal" evidence="2">
    <location>
        <begin position="54"/>
        <end position="277"/>
    </location>
</feature>
<accession>A0ABX2GVE4</accession>
<dbReference type="RefSeq" id="WP_173865471.1">
    <property type="nucleotide sequence ID" value="NZ_JAAWUU010000001.1"/>
</dbReference>
<gene>
    <name evidence="3" type="ORF">HFM93_00280</name>
</gene>
<dbReference type="PANTHER" id="PTHR35936">
    <property type="entry name" value="MEMBRANE-BOUND LYTIC MUREIN TRANSGLYCOSYLASE F"/>
    <property type="match status" value="1"/>
</dbReference>
<reference evidence="3 4" key="1">
    <citation type="journal article" date="2020" name="Cell Host Microbe">
        <title>Functional and Genomic Variation between Human-Derived Isolates of Lachnospiraceae Reveals Inter- and Intra-Species Diversity.</title>
        <authorList>
            <person name="Sorbara M.T."/>
            <person name="Littmann E.R."/>
            <person name="Fontana E."/>
            <person name="Moody T.U."/>
            <person name="Kohout C.E."/>
            <person name="Gjonbalaj M."/>
            <person name="Eaton V."/>
            <person name="Seok R."/>
            <person name="Leiner I.M."/>
            <person name="Pamer E.G."/>
        </authorList>
    </citation>
    <scope>NUCLEOTIDE SEQUENCE [LARGE SCALE GENOMIC DNA]</scope>
    <source>
        <strain evidence="3 4">MSK.14.16</strain>
    </source>
</reference>
<keyword evidence="4" id="KW-1185">Reference proteome</keyword>
<evidence type="ECO:0000259" key="2">
    <source>
        <dbReference type="SMART" id="SM00062"/>
    </source>
</evidence>
<protein>
    <submittedName>
        <fullName evidence="3">Transporter substrate-binding domain-containing protein</fullName>
    </submittedName>
</protein>